<sequence length="659" mass="73025">MSKPQEAPYGTWRSPLSADIFAAGAVSLKEVVVSQPNGRIHLLEVRPAESGRGCIVEIGDDGWSHRDILPKEYNALTHVHEYGGASFTVRSNTGHIIFSDFESNLVFDLDPATLKAEPIIEEDFKNYYADFDAHPTDSRWVLAIKEDHHSSRIEDIENTLVAIDSSTRTVHTIVRDADFYAYPRFSPDGRRVSWTQWHHPNMPWHYNELWVADWQQGKVVNSKVVAGRDIKESITQPQWGEDGSLFFVGDRTGFWQLYQLVDNEVRYVHVKGLEEAEFGAPEWSLGSSTYASLSSEKLVAFYNLDGSQKAIIIDVTTGDFTDPAIPINEVNSTAVKRTSPKSFAVIGSTASTPKALYHIRLDNPLTTRTLKPSISLSFPLTFLSTPQPITYPRTRSGPQSGHAHALFLAPTNPNYTKPPSALPPLIVAIHGGPTGQTGIGLSLRDQYWTTRGYALVQINYVGSSGYGKEYASLLNGQWGVADIADAASAVDYLADKGWIDKSRVGITGLSAGGYATMQALATYPQVFHAGAAESGISDLRAMFAETHKFESRYLQPLCFPPNASLDDQERIIRERSAIHNAERITSPLLILAGKQDKIVPPSQATGLKNRIDEVSKGRVECEVVVYEGEGHVFTSGENVRDSVQRMERWWARFLLGNRD</sequence>
<dbReference type="InterPro" id="IPR050585">
    <property type="entry name" value="Xaa-Pro_dipeptidyl-ppase/CocE"/>
</dbReference>
<dbReference type="eggNOG" id="KOG2100">
    <property type="taxonomic scope" value="Eukaryota"/>
</dbReference>
<name>U1I4E1_ENDPU</name>
<dbReference type="AlphaFoldDB" id="U1I4E1"/>
<protein>
    <recommendedName>
        <fullName evidence="1">Peptidase S9 prolyl oligopeptidase catalytic domain-containing protein</fullName>
    </recommendedName>
</protein>
<accession>U1I4E1</accession>
<dbReference type="GO" id="GO:0006508">
    <property type="term" value="P:proteolysis"/>
    <property type="evidence" value="ECO:0007669"/>
    <property type="project" value="InterPro"/>
</dbReference>
<dbReference type="OMA" id="GYTTLCA"/>
<dbReference type="EMBL" id="KE720677">
    <property type="protein sequence ID" value="ERF76979.1"/>
    <property type="molecule type" value="Genomic_DNA"/>
</dbReference>
<dbReference type="PANTHER" id="PTHR43056">
    <property type="entry name" value="PEPTIDASE S9 PROLYL OLIGOPEPTIDASE"/>
    <property type="match status" value="1"/>
</dbReference>
<proteinExistence type="predicted"/>
<dbReference type="InterPro" id="IPR011042">
    <property type="entry name" value="6-blade_b-propeller_TolB-like"/>
</dbReference>
<dbReference type="GO" id="GO:0008236">
    <property type="term" value="F:serine-type peptidase activity"/>
    <property type="evidence" value="ECO:0007669"/>
    <property type="project" value="InterPro"/>
</dbReference>
<dbReference type="Proteomes" id="UP000019373">
    <property type="component" value="Unassembled WGS sequence"/>
</dbReference>
<reference evidence="3" key="1">
    <citation type="journal article" date="2014" name="BMC Genomics">
        <title>Genome characteristics reveal the impact of lichenization on lichen-forming fungus Endocarpon pusillum Hedwig (Verrucariales, Ascomycota).</title>
        <authorList>
            <person name="Wang Y.-Y."/>
            <person name="Liu B."/>
            <person name="Zhang X.-Y."/>
            <person name="Zhou Q.-M."/>
            <person name="Zhang T."/>
            <person name="Li H."/>
            <person name="Yu Y.-F."/>
            <person name="Zhang X.-L."/>
            <person name="Hao X.-Y."/>
            <person name="Wang M."/>
            <person name="Wang L."/>
            <person name="Wei J.-C."/>
        </authorList>
    </citation>
    <scope>NUCLEOTIDE SEQUENCE [LARGE SCALE GENOMIC DNA]</scope>
    <source>
        <strain evidence="3">Z07020 / HMAS-L-300199</strain>
    </source>
</reference>
<evidence type="ECO:0000259" key="1">
    <source>
        <dbReference type="Pfam" id="PF00326"/>
    </source>
</evidence>
<dbReference type="Gene3D" id="2.120.10.30">
    <property type="entry name" value="TolB, C-terminal domain"/>
    <property type="match status" value="1"/>
</dbReference>
<dbReference type="GeneID" id="19241737"/>
<evidence type="ECO:0000313" key="2">
    <source>
        <dbReference type="EMBL" id="ERF76979.1"/>
    </source>
</evidence>
<gene>
    <name evidence="2" type="ORF">EPUS_06847</name>
</gene>
<dbReference type="SUPFAM" id="SSF53474">
    <property type="entry name" value="alpha/beta-Hydrolases"/>
    <property type="match status" value="1"/>
</dbReference>
<dbReference type="SUPFAM" id="SSF69322">
    <property type="entry name" value="Tricorn protease domain 2"/>
    <property type="match status" value="1"/>
</dbReference>
<feature type="domain" description="Peptidase S9 prolyl oligopeptidase catalytic" evidence="1">
    <location>
        <begin position="443"/>
        <end position="654"/>
    </location>
</feature>
<dbReference type="Gene3D" id="3.40.50.1820">
    <property type="entry name" value="alpha/beta hydrolase"/>
    <property type="match status" value="1"/>
</dbReference>
<dbReference type="OrthoDB" id="43744at2759"/>
<dbReference type="InterPro" id="IPR001375">
    <property type="entry name" value="Peptidase_S9_cat"/>
</dbReference>
<dbReference type="Pfam" id="PF00326">
    <property type="entry name" value="Peptidase_S9"/>
    <property type="match status" value="1"/>
</dbReference>
<organism evidence="2 3">
    <name type="scientific">Endocarpon pusillum (strain Z07020 / HMAS-L-300199)</name>
    <name type="common">Lichen-forming fungus</name>
    <dbReference type="NCBI Taxonomy" id="1263415"/>
    <lineage>
        <taxon>Eukaryota</taxon>
        <taxon>Fungi</taxon>
        <taxon>Dikarya</taxon>
        <taxon>Ascomycota</taxon>
        <taxon>Pezizomycotina</taxon>
        <taxon>Eurotiomycetes</taxon>
        <taxon>Chaetothyriomycetidae</taxon>
        <taxon>Verrucariales</taxon>
        <taxon>Verrucariaceae</taxon>
        <taxon>Endocarpon</taxon>
    </lineage>
</organism>
<dbReference type="PANTHER" id="PTHR43056:SF5">
    <property type="entry name" value="PEPTIDASE S9 PROLYL OLIGOPEPTIDASE CATALYTIC DOMAIN-CONTAINING PROTEIN"/>
    <property type="match status" value="1"/>
</dbReference>
<dbReference type="HOGENOM" id="CLU_012236_1_0_1"/>
<dbReference type="InterPro" id="IPR029058">
    <property type="entry name" value="AB_hydrolase_fold"/>
</dbReference>
<dbReference type="RefSeq" id="XP_007785643.1">
    <property type="nucleotide sequence ID" value="XM_007787453.1"/>
</dbReference>
<evidence type="ECO:0000313" key="3">
    <source>
        <dbReference type="Proteomes" id="UP000019373"/>
    </source>
</evidence>
<keyword evidence="3" id="KW-1185">Reference proteome</keyword>